<organism evidence="8 9">
    <name type="scientific">Pseudoduganella violacea</name>
    <dbReference type="NCBI Taxonomy" id="1715466"/>
    <lineage>
        <taxon>Bacteria</taxon>
        <taxon>Pseudomonadati</taxon>
        <taxon>Pseudomonadota</taxon>
        <taxon>Betaproteobacteria</taxon>
        <taxon>Burkholderiales</taxon>
        <taxon>Oxalobacteraceae</taxon>
        <taxon>Telluria group</taxon>
        <taxon>Pseudoduganella</taxon>
    </lineage>
</organism>
<dbReference type="SUPFAM" id="SSF56925">
    <property type="entry name" value="OMPA-like"/>
    <property type="match status" value="1"/>
</dbReference>
<dbReference type="PANTHER" id="PTHR35892:SF2">
    <property type="entry name" value="OUTER MEMBRANE PROTEIN PAGN"/>
    <property type="match status" value="1"/>
</dbReference>
<evidence type="ECO:0000256" key="5">
    <source>
        <dbReference type="ARBA" id="ARBA00023136"/>
    </source>
</evidence>
<keyword evidence="3" id="KW-0812">Transmembrane</keyword>
<dbReference type="InterPro" id="IPR027385">
    <property type="entry name" value="Beta-barrel_OMP"/>
</dbReference>
<evidence type="ECO:0000256" key="2">
    <source>
        <dbReference type="ARBA" id="ARBA00022452"/>
    </source>
</evidence>
<dbReference type="RefSeq" id="WP_183440765.1">
    <property type="nucleotide sequence ID" value="NZ_JACHXD010000004.1"/>
</dbReference>
<evidence type="ECO:0000256" key="1">
    <source>
        <dbReference type="ARBA" id="ARBA00004571"/>
    </source>
</evidence>
<evidence type="ECO:0000256" key="6">
    <source>
        <dbReference type="SAM" id="SignalP"/>
    </source>
</evidence>
<protein>
    <submittedName>
        <fullName evidence="8">OOP family OmpA-OmpF porin</fullName>
    </submittedName>
</protein>
<comment type="subcellular location">
    <subcellularLocation>
        <location evidence="1">Cell outer membrane</location>
        <topology evidence="1">Multi-pass membrane protein</topology>
    </subcellularLocation>
</comment>
<name>A0A7W5B9I1_9BURK</name>
<evidence type="ECO:0000256" key="3">
    <source>
        <dbReference type="ARBA" id="ARBA00022692"/>
    </source>
</evidence>
<evidence type="ECO:0000259" key="7">
    <source>
        <dbReference type="Pfam" id="PF13505"/>
    </source>
</evidence>
<gene>
    <name evidence="8" type="ORF">FHS03_001938</name>
</gene>
<evidence type="ECO:0000256" key="4">
    <source>
        <dbReference type="ARBA" id="ARBA00022729"/>
    </source>
</evidence>
<feature type="domain" description="Outer membrane protein beta-barrel" evidence="7">
    <location>
        <begin position="6"/>
        <end position="188"/>
    </location>
</feature>
<sequence length="188" mass="20043">MKTKFIAALIGAAVAFPFAAQAEGIYAGANIGRAEQKLNANGASLKDHDTGYKLYAGYEFNNTFGIEGGFTDLRKAEASVAKVMSANTKTRNFYVAGTATLPLNEQFNVFAKAGFARNHVKATVSSIYGSGSDTANRTSPLLGIGASYKFNKNVSLVAEFEHFGKVAKGDDGLNLKANLLSFGVRYKF</sequence>
<dbReference type="EMBL" id="JACHXD010000004">
    <property type="protein sequence ID" value="MBB3118893.1"/>
    <property type="molecule type" value="Genomic_DNA"/>
</dbReference>
<dbReference type="PANTHER" id="PTHR35892">
    <property type="entry name" value="OUTER MEMBRANE PROTEIN PAGN-RELATED"/>
    <property type="match status" value="1"/>
</dbReference>
<evidence type="ECO:0000313" key="8">
    <source>
        <dbReference type="EMBL" id="MBB3118893.1"/>
    </source>
</evidence>
<proteinExistence type="predicted"/>
<keyword evidence="2" id="KW-1134">Transmembrane beta strand</keyword>
<feature type="chain" id="PRO_5031299598" evidence="6">
    <location>
        <begin position="23"/>
        <end position="188"/>
    </location>
</feature>
<accession>A0A7W5B9I1</accession>
<feature type="signal peptide" evidence="6">
    <location>
        <begin position="1"/>
        <end position="22"/>
    </location>
</feature>
<dbReference type="Proteomes" id="UP000541535">
    <property type="component" value="Unassembled WGS sequence"/>
</dbReference>
<dbReference type="GO" id="GO:0009279">
    <property type="term" value="C:cell outer membrane"/>
    <property type="evidence" value="ECO:0007669"/>
    <property type="project" value="UniProtKB-SubCell"/>
</dbReference>
<keyword evidence="5" id="KW-0472">Membrane</keyword>
<reference evidence="8 9" key="1">
    <citation type="submission" date="2020-08" db="EMBL/GenBank/DDBJ databases">
        <title>Genomic Encyclopedia of Type Strains, Phase III (KMG-III): the genomes of soil and plant-associated and newly described type strains.</title>
        <authorList>
            <person name="Whitman W."/>
        </authorList>
    </citation>
    <scope>NUCLEOTIDE SEQUENCE [LARGE SCALE GENOMIC DNA]</scope>
    <source>
        <strain evidence="8 9">CECT 8897</strain>
    </source>
</reference>
<keyword evidence="4 6" id="KW-0732">Signal</keyword>
<dbReference type="AlphaFoldDB" id="A0A7W5B9I1"/>
<comment type="caution">
    <text evidence="8">The sequence shown here is derived from an EMBL/GenBank/DDBJ whole genome shotgun (WGS) entry which is preliminary data.</text>
</comment>
<dbReference type="InterPro" id="IPR011250">
    <property type="entry name" value="OMP/PagP_B-barrel"/>
</dbReference>
<dbReference type="Gene3D" id="2.40.160.20">
    <property type="match status" value="1"/>
</dbReference>
<evidence type="ECO:0000313" key="9">
    <source>
        <dbReference type="Proteomes" id="UP000541535"/>
    </source>
</evidence>
<dbReference type="Pfam" id="PF13505">
    <property type="entry name" value="OMP_b-brl"/>
    <property type="match status" value="1"/>
</dbReference>
<keyword evidence="9" id="KW-1185">Reference proteome</keyword>
<dbReference type="InterPro" id="IPR051723">
    <property type="entry name" value="Bact_OM_Invasion-Related"/>
</dbReference>